<organism evidence="9">
    <name type="scientific">Brugia timori</name>
    <dbReference type="NCBI Taxonomy" id="42155"/>
    <lineage>
        <taxon>Eukaryota</taxon>
        <taxon>Metazoa</taxon>
        <taxon>Ecdysozoa</taxon>
        <taxon>Nematoda</taxon>
        <taxon>Chromadorea</taxon>
        <taxon>Rhabditida</taxon>
        <taxon>Spirurina</taxon>
        <taxon>Spiruromorpha</taxon>
        <taxon>Filarioidea</taxon>
        <taxon>Onchocercidae</taxon>
        <taxon>Brugia</taxon>
    </lineage>
</organism>
<comment type="subcellular location">
    <subcellularLocation>
        <location evidence="1">Membrane</location>
    </subcellularLocation>
</comment>
<evidence type="ECO:0000259" key="6">
    <source>
        <dbReference type="PROSITE" id="PS50262"/>
    </source>
</evidence>
<dbReference type="Proteomes" id="UP000280834">
    <property type="component" value="Unassembled WGS sequence"/>
</dbReference>
<evidence type="ECO:0000256" key="1">
    <source>
        <dbReference type="ARBA" id="ARBA00004370"/>
    </source>
</evidence>
<reference evidence="9" key="1">
    <citation type="submission" date="2017-02" db="UniProtKB">
        <authorList>
            <consortium name="WormBaseParasite"/>
        </authorList>
    </citation>
    <scope>IDENTIFICATION</scope>
</reference>
<evidence type="ECO:0000256" key="2">
    <source>
        <dbReference type="ARBA" id="ARBA00022692"/>
    </source>
</evidence>
<dbReference type="InterPro" id="IPR017452">
    <property type="entry name" value="GPCR_Rhodpsn_7TM"/>
</dbReference>
<keyword evidence="8" id="KW-1185">Reference proteome</keyword>
<evidence type="ECO:0000313" key="8">
    <source>
        <dbReference type="Proteomes" id="UP000280834"/>
    </source>
</evidence>
<feature type="transmembrane region" description="Helical" evidence="5">
    <location>
        <begin position="182"/>
        <end position="202"/>
    </location>
</feature>
<dbReference type="AlphaFoldDB" id="A0A0R3QQR4"/>
<reference evidence="7 8" key="2">
    <citation type="submission" date="2018-11" db="EMBL/GenBank/DDBJ databases">
        <authorList>
            <consortium name="Pathogen Informatics"/>
        </authorList>
    </citation>
    <scope>NUCLEOTIDE SEQUENCE [LARGE SCALE GENOMIC DNA]</scope>
</reference>
<feature type="transmembrane region" description="Helical" evidence="5">
    <location>
        <begin position="68"/>
        <end position="86"/>
    </location>
</feature>
<dbReference type="GO" id="GO:0016020">
    <property type="term" value="C:membrane"/>
    <property type="evidence" value="ECO:0007669"/>
    <property type="project" value="UniProtKB-SubCell"/>
</dbReference>
<gene>
    <name evidence="7" type="ORF">BTMF_LOCUS8100</name>
</gene>
<feature type="transmembrane region" description="Helical" evidence="5">
    <location>
        <begin position="25"/>
        <end position="47"/>
    </location>
</feature>
<name>A0A0R3QQR4_9BILA</name>
<feature type="transmembrane region" description="Helical" evidence="5">
    <location>
        <begin position="135"/>
        <end position="161"/>
    </location>
</feature>
<evidence type="ECO:0000313" key="9">
    <source>
        <dbReference type="WBParaSite" id="BTMF_0001004901-mRNA-1"/>
    </source>
</evidence>
<feature type="transmembrane region" description="Helical" evidence="5">
    <location>
        <begin position="222"/>
        <end position="242"/>
    </location>
</feature>
<proteinExistence type="predicted"/>
<keyword evidence="3 5" id="KW-1133">Transmembrane helix</keyword>
<dbReference type="InterPro" id="IPR000276">
    <property type="entry name" value="GPCR_Rhodpsn"/>
</dbReference>
<keyword evidence="4 5" id="KW-0472">Membrane</keyword>
<dbReference type="PANTHER" id="PTHR24224:SF37">
    <property type="entry name" value="G-PROTEIN COUPLED RECEPTORS FAMILY 1 PROFILE DOMAIN-CONTAINING PROTEIN"/>
    <property type="match status" value="1"/>
</dbReference>
<feature type="transmembrane region" description="Helical" evidence="5">
    <location>
        <begin position="344"/>
        <end position="362"/>
    </location>
</feature>
<evidence type="ECO:0000256" key="5">
    <source>
        <dbReference type="SAM" id="Phobius"/>
    </source>
</evidence>
<feature type="domain" description="G-protein coupled receptors family 1 profile" evidence="6">
    <location>
        <begin position="43"/>
        <end position="357"/>
    </location>
</feature>
<dbReference type="PROSITE" id="PS50262">
    <property type="entry name" value="G_PROTEIN_RECEP_F1_2"/>
    <property type="match status" value="1"/>
</dbReference>
<evidence type="ECO:0000256" key="3">
    <source>
        <dbReference type="ARBA" id="ARBA00022989"/>
    </source>
</evidence>
<dbReference type="InterPro" id="IPR052665">
    <property type="entry name" value="Neuropeptide-GPCR"/>
</dbReference>
<dbReference type="PANTHER" id="PTHR24224">
    <property type="entry name" value="CARDIOACCELERATORY PEPTIDE RECEPTOR-RELATED"/>
    <property type="match status" value="1"/>
</dbReference>
<accession>A0A0R3QQR4</accession>
<feature type="transmembrane region" description="Helical" evidence="5">
    <location>
        <begin position="301"/>
        <end position="324"/>
    </location>
</feature>
<dbReference type="EMBL" id="UZAG01016235">
    <property type="protein sequence ID" value="VDO26935.1"/>
    <property type="molecule type" value="Genomic_DNA"/>
</dbReference>
<protein>
    <submittedName>
        <fullName evidence="9">G_PROTEIN_RECEP_F1_2 domain-containing protein</fullName>
    </submittedName>
</protein>
<dbReference type="PRINTS" id="PR00237">
    <property type="entry name" value="GPCRRHODOPSN"/>
</dbReference>
<keyword evidence="2 5" id="KW-0812">Transmembrane</keyword>
<dbReference type="SUPFAM" id="SSF81321">
    <property type="entry name" value="Family A G protein-coupled receptor-like"/>
    <property type="match status" value="1"/>
</dbReference>
<dbReference type="Gene3D" id="1.20.1070.10">
    <property type="entry name" value="Rhodopsin 7-helix transmembrane proteins"/>
    <property type="match status" value="1"/>
</dbReference>
<dbReference type="CDD" id="cd00637">
    <property type="entry name" value="7tm_classA_rhodopsin-like"/>
    <property type="match status" value="1"/>
</dbReference>
<sequence length="401" mass="45683">MKDAGELIYLDEQDFLANDPIVRNVAAVTLLIYFIAAIVGIPANIYVLIRMKKLAKNDSERYRSGTGIALCSMAAADLCSLLLILSQNLMQLYPQLGSDEVLMHYVCKSILVEMLVGNRASITNELVLQGFFNKYGLQAVLFLTHTVTGISVWSWLLLSTLRYLAIRHPLFHLQLWQMPYRALSFIIIVSLALNAWLLLAVHSTQFGCIQQALFRSLTWNRLFHIVECAWSFCVPCLLIFVMDISVLIKSTMGSCDTGLLQIFSAQKRSEQTFEPPIIACVYSRSNQTLIRHKHSRTLWRWLAIALICIILNTPENMYRLVILFGMPDVHEEALHFSARMLAQALYFSQFAFNAVYLALFVFDKSTRPKSYFEHSAGRNSMPAVQLCQRLPISDHQNRECL</sequence>
<evidence type="ECO:0000256" key="4">
    <source>
        <dbReference type="ARBA" id="ARBA00023136"/>
    </source>
</evidence>
<evidence type="ECO:0000313" key="7">
    <source>
        <dbReference type="EMBL" id="VDO26935.1"/>
    </source>
</evidence>
<dbReference type="GO" id="GO:0004930">
    <property type="term" value="F:G protein-coupled receptor activity"/>
    <property type="evidence" value="ECO:0007669"/>
    <property type="project" value="InterPro"/>
</dbReference>
<dbReference type="WBParaSite" id="BTMF_0001004901-mRNA-1">
    <property type="protein sequence ID" value="BTMF_0001004901-mRNA-1"/>
    <property type="gene ID" value="BTMF_0001004901"/>
</dbReference>